<organism evidence="9 10">
    <name type="scientific">Adonisia turfae CCMR0081</name>
    <dbReference type="NCBI Taxonomy" id="2292702"/>
    <lineage>
        <taxon>Bacteria</taxon>
        <taxon>Bacillati</taxon>
        <taxon>Cyanobacteriota</taxon>
        <taxon>Adonisia</taxon>
        <taxon>Adonisia turfae</taxon>
    </lineage>
</organism>
<keyword evidence="6" id="KW-0175">Coiled coil</keyword>
<dbReference type="RefSeq" id="WP_163702342.1">
    <property type="nucleotide sequence ID" value="NZ_QXHD01000004.1"/>
</dbReference>
<dbReference type="InterPro" id="IPR058982">
    <property type="entry name" value="Beta-barrel_AprE"/>
</dbReference>
<reference evidence="9 10" key="1">
    <citation type="journal article" date="2020" name="Microb. Ecol.">
        <title>Ecogenomics of the Marine Benthic Filamentous Cyanobacterium Adonisia.</title>
        <authorList>
            <person name="Walter J.M."/>
            <person name="Coutinho F.H."/>
            <person name="Leomil L."/>
            <person name="Hargreaves P.I."/>
            <person name="Campeao M.E."/>
            <person name="Vieira V.V."/>
            <person name="Silva B.S."/>
            <person name="Fistarol G.O."/>
            <person name="Salomon P.S."/>
            <person name="Sawabe T."/>
            <person name="Mino S."/>
            <person name="Hosokawa M."/>
            <person name="Miyashita H."/>
            <person name="Maruyama F."/>
            <person name="van Verk M.C."/>
            <person name="Dutilh B.E."/>
            <person name="Thompson C.C."/>
            <person name="Thompson F.L."/>
        </authorList>
    </citation>
    <scope>NUCLEOTIDE SEQUENCE [LARGE SCALE GENOMIC DNA]</scope>
    <source>
        <strain evidence="9 10">CCMR0081</strain>
    </source>
</reference>
<dbReference type="PANTHER" id="PTHR30386:SF26">
    <property type="entry name" value="TRANSPORT PROTEIN COMB"/>
    <property type="match status" value="1"/>
</dbReference>
<dbReference type="PANTHER" id="PTHR30386">
    <property type="entry name" value="MEMBRANE FUSION SUBUNIT OF EMRAB-TOLC MULTIDRUG EFFLUX PUMP"/>
    <property type="match status" value="1"/>
</dbReference>
<dbReference type="Pfam" id="PF26002">
    <property type="entry name" value="Beta-barrel_AprE"/>
    <property type="match status" value="1"/>
</dbReference>
<evidence type="ECO:0000256" key="6">
    <source>
        <dbReference type="SAM" id="Coils"/>
    </source>
</evidence>
<accession>A0A6M0RT15</accession>
<evidence type="ECO:0000256" key="5">
    <source>
        <dbReference type="ARBA" id="ARBA00023136"/>
    </source>
</evidence>
<protein>
    <submittedName>
        <fullName evidence="9">HlyD family efflux transporter periplasmic adaptor subunit</fullName>
    </submittedName>
</protein>
<feature type="transmembrane region" description="Helical" evidence="7">
    <location>
        <begin position="78"/>
        <end position="102"/>
    </location>
</feature>
<feature type="domain" description="AprE-like beta-barrel" evidence="8">
    <location>
        <begin position="283"/>
        <end position="381"/>
    </location>
</feature>
<sequence length="399" mass="43491">MKYDDAISNSMFELPSQIKKTTAIESVTDIELVIEQAKSPLGTLPAKQEYQARQTSVEEAQSLASPVVDDFLPSPNRLLIFGGLGLASLLGIGAFASTLITYNTTVKAEAVVEPIGDIRSVKAGMGGVVDKILVKDYDSLKPDQEIATLKNTTLLAKATRIKTQLVGIEERLAQVEGQLSSLEQRRIAESSWLKQLVPGGIGTNNNLPQFEYSKNTLLEYQKNLTSQLKQEQKELEQTQQLIDSLTIRAPQAGTVYDLELERLGQTVASDEPIAKVISNETGLVIKALLPNNDIQNIEIGHPTKLHLPKCAAFRFGSLPGQISLIESAQTDVATDLVKSDNLSDTSHIVTVEATEQALQAVGSEACELLPGMEGELTIITGQEKLFNFFLRKLRFSSNI</sequence>
<dbReference type="AlphaFoldDB" id="A0A6M0RT15"/>
<dbReference type="GO" id="GO:0016020">
    <property type="term" value="C:membrane"/>
    <property type="evidence" value="ECO:0007669"/>
    <property type="project" value="UniProtKB-SubCell"/>
</dbReference>
<feature type="coiled-coil region" evidence="6">
    <location>
        <begin position="218"/>
        <end position="248"/>
    </location>
</feature>
<evidence type="ECO:0000256" key="4">
    <source>
        <dbReference type="ARBA" id="ARBA00022989"/>
    </source>
</evidence>
<keyword evidence="3 7" id="KW-0812">Transmembrane</keyword>
<keyword evidence="10" id="KW-1185">Reference proteome</keyword>
<comment type="similarity">
    <text evidence="2">Belongs to the membrane fusion protein (MFP) (TC 8.A.1) family.</text>
</comment>
<evidence type="ECO:0000313" key="10">
    <source>
        <dbReference type="Proteomes" id="UP000481033"/>
    </source>
</evidence>
<comment type="subcellular location">
    <subcellularLocation>
        <location evidence="1">Membrane</location>
        <topology evidence="1">Single-pass membrane protein</topology>
    </subcellularLocation>
</comment>
<keyword evidence="4 7" id="KW-1133">Transmembrane helix</keyword>
<dbReference type="Proteomes" id="UP000481033">
    <property type="component" value="Unassembled WGS sequence"/>
</dbReference>
<evidence type="ECO:0000256" key="3">
    <source>
        <dbReference type="ARBA" id="ARBA00022692"/>
    </source>
</evidence>
<name>A0A6M0RT15_9CYAN</name>
<evidence type="ECO:0000259" key="8">
    <source>
        <dbReference type="Pfam" id="PF26002"/>
    </source>
</evidence>
<dbReference type="Gene3D" id="2.40.50.100">
    <property type="match status" value="1"/>
</dbReference>
<evidence type="ECO:0000313" key="9">
    <source>
        <dbReference type="EMBL" id="NEZ59405.1"/>
    </source>
</evidence>
<dbReference type="InterPro" id="IPR050739">
    <property type="entry name" value="MFP"/>
</dbReference>
<proteinExistence type="inferred from homology"/>
<dbReference type="EMBL" id="QXHD01000004">
    <property type="protein sequence ID" value="NEZ59405.1"/>
    <property type="molecule type" value="Genomic_DNA"/>
</dbReference>
<gene>
    <name evidence="9" type="ORF">DXZ20_27920</name>
</gene>
<evidence type="ECO:0000256" key="1">
    <source>
        <dbReference type="ARBA" id="ARBA00004167"/>
    </source>
</evidence>
<comment type="caution">
    <text evidence="9">The sequence shown here is derived from an EMBL/GenBank/DDBJ whole genome shotgun (WGS) entry which is preliminary data.</text>
</comment>
<keyword evidence="5 7" id="KW-0472">Membrane</keyword>
<evidence type="ECO:0000256" key="7">
    <source>
        <dbReference type="SAM" id="Phobius"/>
    </source>
</evidence>
<evidence type="ECO:0000256" key="2">
    <source>
        <dbReference type="ARBA" id="ARBA00009477"/>
    </source>
</evidence>
<dbReference type="Gene3D" id="2.40.30.170">
    <property type="match status" value="1"/>
</dbReference>
<dbReference type="Gene3D" id="1.10.287.470">
    <property type="entry name" value="Helix hairpin bin"/>
    <property type="match status" value="1"/>
</dbReference>